<organism evidence="2 3">
    <name type="scientific">Acidobacterium capsulatum (strain ATCC 51196 / DSM 11244 / BCRC 80197 / JCM 7670 / NBRC 15755 / NCIMB 13165 / 161)</name>
    <dbReference type="NCBI Taxonomy" id="240015"/>
    <lineage>
        <taxon>Bacteria</taxon>
        <taxon>Pseudomonadati</taxon>
        <taxon>Acidobacteriota</taxon>
        <taxon>Terriglobia</taxon>
        <taxon>Terriglobales</taxon>
        <taxon>Acidobacteriaceae</taxon>
        <taxon>Acidobacterium</taxon>
    </lineage>
</organism>
<keyword evidence="1" id="KW-0812">Transmembrane</keyword>
<sequence length="104" mass="11183">MISGITPHPASNSWFTPGVSWVHCRVKTPVKATDPRSLRSFAGFIAIWLLDAVIWGEGALSGPSCATAAVAVEARISVSAIIMFFIGIYISSKGWQVCQPQSYL</sequence>
<dbReference type="AlphaFoldDB" id="C1F9Y3"/>
<keyword evidence="3" id="KW-1185">Reference proteome</keyword>
<reference evidence="2 3" key="1">
    <citation type="journal article" date="2009" name="Appl. Environ. Microbiol.">
        <title>Three genomes from the phylum Acidobacteria provide insight into the lifestyles of these microorganisms in soils.</title>
        <authorList>
            <person name="Ward N.L."/>
            <person name="Challacombe J.F."/>
            <person name="Janssen P.H."/>
            <person name="Henrissat B."/>
            <person name="Coutinho P.M."/>
            <person name="Wu M."/>
            <person name="Xie G."/>
            <person name="Haft D.H."/>
            <person name="Sait M."/>
            <person name="Badger J."/>
            <person name="Barabote R.D."/>
            <person name="Bradley B."/>
            <person name="Brettin T.S."/>
            <person name="Brinkac L.M."/>
            <person name="Bruce D."/>
            <person name="Creasy T."/>
            <person name="Daugherty S.C."/>
            <person name="Davidsen T.M."/>
            <person name="DeBoy R.T."/>
            <person name="Detter J.C."/>
            <person name="Dodson R.J."/>
            <person name="Durkin A.S."/>
            <person name="Ganapathy A."/>
            <person name="Gwinn-Giglio M."/>
            <person name="Han C.S."/>
            <person name="Khouri H."/>
            <person name="Kiss H."/>
            <person name="Kothari S.P."/>
            <person name="Madupu R."/>
            <person name="Nelson K.E."/>
            <person name="Nelson W.C."/>
            <person name="Paulsen I."/>
            <person name="Penn K."/>
            <person name="Ren Q."/>
            <person name="Rosovitz M.J."/>
            <person name="Selengut J.D."/>
            <person name="Shrivastava S."/>
            <person name="Sullivan S.A."/>
            <person name="Tapia R."/>
            <person name="Thompson L.S."/>
            <person name="Watkins K.L."/>
            <person name="Yang Q."/>
            <person name="Yu C."/>
            <person name="Zafar N."/>
            <person name="Zhou L."/>
            <person name="Kuske C.R."/>
        </authorList>
    </citation>
    <scope>NUCLEOTIDE SEQUENCE [LARGE SCALE GENOMIC DNA]</scope>
    <source>
        <strain evidence="3">ATCC 51196 / DSM 11244 / BCRC 80197 / JCM 7670 / NBRC 15755 / NCIMB 13165 / 161</strain>
    </source>
</reference>
<evidence type="ECO:0000256" key="1">
    <source>
        <dbReference type="SAM" id="Phobius"/>
    </source>
</evidence>
<dbReference type="InParanoid" id="C1F9Y3"/>
<evidence type="ECO:0000313" key="3">
    <source>
        <dbReference type="Proteomes" id="UP000002207"/>
    </source>
</evidence>
<dbReference type="KEGG" id="aca:ACP_0359"/>
<gene>
    <name evidence="2" type="ordered locus">ACP_0359</name>
</gene>
<feature type="transmembrane region" description="Helical" evidence="1">
    <location>
        <begin position="68"/>
        <end position="90"/>
    </location>
</feature>
<protein>
    <submittedName>
        <fullName evidence="2">Uncharacterized protein</fullName>
    </submittedName>
</protein>
<dbReference type="HOGENOM" id="CLU_2244068_0_0_0"/>
<dbReference type="Proteomes" id="UP000002207">
    <property type="component" value="Chromosome"/>
</dbReference>
<feature type="transmembrane region" description="Helical" evidence="1">
    <location>
        <begin position="37"/>
        <end position="56"/>
    </location>
</feature>
<evidence type="ECO:0000313" key="2">
    <source>
        <dbReference type="EMBL" id="ACO34387.1"/>
    </source>
</evidence>
<dbReference type="EMBL" id="CP001472">
    <property type="protein sequence ID" value="ACO34387.1"/>
    <property type="molecule type" value="Genomic_DNA"/>
</dbReference>
<proteinExistence type="predicted"/>
<name>C1F9Y3_ACIC5</name>
<keyword evidence="1" id="KW-1133">Transmembrane helix</keyword>
<keyword evidence="1" id="KW-0472">Membrane</keyword>
<accession>C1F9Y3</accession>